<gene>
    <name evidence="1" type="ORF">M9Y10_023331</name>
</gene>
<dbReference type="EMBL" id="JAPFFF010000003">
    <property type="protein sequence ID" value="KAK8894890.1"/>
    <property type="molecule type" value="Genomic_DNA"/>
</dbReference>
<dbReference type="Proteomes" id="UP001470230">
    <property type="component" value="Unassembled WGS sequence"/>
</dbReference>
<name>A0ABR2KY01_9EUKA</name>
<protein>
    <submittedName>
        <fullName evidence="1">Uncharacterized protein</fullName>
    </submittedName>
</protein>
<keyword evidence="2" id="KW-1185">Reference proteome</keyword>
<evidence type="ECO:0000313" key="1">
    <source>
        <dbReference type="EMBL" id="KAK8894890.1"/>
    </source>
</evidence>
<reference evidence="1 2" key="1">
    <citation type="submission" date="2024-04" db="EMBL/GenBank/DDBJ databases">
        <title>Tritrichomonas musculus Genome.</title>
        <authorList>
            <person name="Alves-Ferreira E."/>
            <person name="Grigg M."/>
            <person name="Lorenzi H."/>
            <person name="Galac M."/>
        </authorList>
    </citation>
    <scope>NUCLEOTIDE SEQUENCE [LARGE SCALE GENOMIC DNA]</scope>
    <source>
        <strain evidence="1 2">EAF2021</strain>
    </source>
</reference>
<comment type="caution">
    <text evidence="1">The sequence shown here is derived from an EMBL/GenBank/DDBJ whole genome shotgun (WGS) entry which is preliminary data.</text>
</comment>
<proteinExistence type="predicted"/>
<accession>A0ABR2KY01</accession>
<organism evidence="1 2">
    <name type="scientific">Tritrichomonas musculus</name>
    <dbReference type="NCBI Taxonomy" id="1915356"/>
    <lineage>
        <taxon>Eukaryota</taxon>
        <taxon>Metamonada</taxon>
        <taxon>Parabasalia</taxon>
        <taxon>Tritrichomonadida</taxon>
        <taxon>Tritrichomonadidae</taxon>
        <taxon>Tritrichomonas</taxon>
    </lineage>
</organism>
<evidence type="ECO:0000313" key="2">
    <source>
        <dbReference type="Proteomes" id="UP001470230"/>
    </source>
</evidence>
<sequence length="149" mass="17005">MEESEDHPLSGSFQIFEQALKSGDDSLVTFILRKFSDTLISDLIHAMQPSLINDFLRTFTDYIQRNPESLAQALPWIEECIDYWESAITASSICQRRIAELQYVFRQRTQQIGIFIEVDSLSSLVHQEKEGVGIGLPIDDHDAQILSDK</sequence>